<accession>A0A821S3L6</accession>
<dbReference type="Proteomes" id="UP000663880">
    <property type="component" value="Unassembled WGS sequence"/>
</dbReference>
<proteinExistence type="predicted"/>
<evidence type="ECO:0000313" key="2">
    <source>
        <dbReference type="Proteomes" id="UP000663880"/>
    </source>
</evidence>
<gene>
    <name evidence="1" type="ORF">PMACD_LOCUS6885</name>
</gene>
<dbReference type="EMBL" id="CAJOBZ010000015">
    <property type="protein sequence ID" value="CAF4848945.1"/>
    <property type="molecule type" value="Genomic_DNA"/>
</dbReference>
<dbReference type="AlphaFoldDB" id="A0A821S3L6"/>
<reference evidence="1" key="1">
    <citation type="submission" date="2021-02" db="EMBL/GenBank/DDBJ databases">
        <authorList>
            <person name="Steward A R."/>
        </authorList>
    </citation>
    <scope>NUCLEOTIDE SEQUENCE</scope>
</reference>
<name>A0A821S3L6_9NEOP</name>
<keyword evidence="2" id="KW-1185">Reference proteome</keyword>
<comment type="caution">
    <text evidence="1">The sequence shown here is derived from an EMBL/GenBank/DDBJ whole genome shotgun (WGS) entry which is preliminary data.</text>
</comment>
<sequence>MVGSCIENIENKIHHLPYMNMINNQSIVNDNNCDLMNISTSELINISSNNLILTENNSRASPLFLPSQPETPMDVSLNEMNKELNKTLSLTPDVDTCNDPEYHGDLATNKKRKSTVNKDTKKWKRIVNRDLRMKGQEYLGYRREKKENNKKSKIHHDVFKPARTIKPACDSTFCRKSKLRNCNHIDEDKRKYLFENFWKTMSWEQRRLFILCSHVTAYDKKTSKKS</sequence>
<protein>
    <submittedName>
        <fullName evidence="1">Uncharacterized protein</fullName>
    </submittedName>
</protein>
<evidence type="ECO:0000313" key="1">
    <source>
        <dbReference type="EMBL" id="CAF4848945.1"/>
    </source>
</evidence>
<organism evidence="1 2">
    <name type="scientific">Pieris macdunnoughi</name>
    <dbReference type="NCBI Taxonomy" id="345717"/>
    <lineage>
        <taxon>Eukaryota</taxon>
        <taxon>Metazoa</taxon>
        <taxon>Ecdysozoa</taxon>
        <taxon>Arthropoda</taxon>
        <taxon>Hexapoda</taxon>
        <taxon>Insecta</taxon>
        <taxon>Pterygota</taxon>
        <taxon>Neoptera</taxon>
        <taxon>Endopterygota</taxon>
        <taxon>Lepidoptera</taxon>
        <taxon>Glossata</taxon>
        <taxon>Ditrysia</taxon>
        <taxon>Papilionoidea</taxon>
        <taxon>Pieridae</taxon>
        <taxon>Pierinae</taxon>
        <taxon>Pieris</taxon>
    </lineage>
</organism>
<dbReference type="OrthoDB" id="7367179at2759"/>